<protein>
    <submittedName>
        <fullName evidence="1">Uncharacterized protein</fullName>
    </submittedName>
</protein>
<dbReference type="GeneID" id="9937420"/>
<organism evidence="1">
    <name type="scientific">Loa loa</name>
    <name type="common">Eye worm</name>
    <name type="synonym">Filaria loa</name>
    <dbReference type="NCBI Taxonomy" id="7209"/>
    <lineage>
        <taxon>Eukaryota</taxon>
        <taxon>Metazoa</taxon>
        <taxon>Ecdysozoa</taxon>
        <taxon>Nematoda</taxon>
        <taxon>Chromadorea</taxon>
        <taxon>Rhabditida</taxon>
        <taxon>Spirurina</taxon>
        <taxon>Spiruromorpha</taxon>
        <taxon>Filarioidea</taxon>
        <taxon>Onchocercidae</taxon>
        <taxon>Loa</taxon>
    </lineage>
</organism>
<dbReference type="AlphaFoldDB" id="A0A1S0UEC9"/>
<dbReference type="KEGG" id="loa:LOAG_00052"/>
<name>A0A1S0UEC9_LOALO</name>
<dbReference type="CTD" id="9937420"/>
<sequence>MIVADSGIQVNDYAVPKNEEPVQTFGWEFVIYLKTPLSTLLHIAHNILVIECPRLRQEWTQDTNVWYSWPRFICRSKDAMNVSCSTPVEVDMMRKGNKSFDSSYCPFDKVDRNFKFLPVTNIWESPKFIDISSIHTPVTPLAEKQWERRKKLRTESHGQVMGWLDEAKNCT</sequence>
<dbReference type="EMBL" id="JH712066">
    <property type="protein sequence ID" value="EFO28456.1"/>
    <property type="molecule type" value="Genomic_DNA"/>
</dbReference>
<dbReference type="InParanoid" id="A0A1S0UEC9"/>
<accession>A0A1S0UEC9</accession>
<reference evidence="1" key="1">
    <citation type="submission" date="2012-04" db="EMBL/GenBank/DDBJ databases">
        <title>The Genome Sequence of Loa loa.</title>
        <authorList>
            <consortium name="The Broad Institute Genome Sequencing Platform"/>
            <consortium name="Broad Institute Genome Sequencing Center for Infectious Disease"/>
            <person name="Nutman T.B."/>
            <person name="Fink D.L."/>
            <person name="Russ C."/>
            <person name="Young S."/>
            <person name="Zeng Q."/>
            <person name="Gargeya S."/>
            <person name="Alvarado L."/>
            <person name="Berlin A."/>
            <person name="Chapman S.B."/>
            <person name="Chen Z."/>
            <person name="Freedman E."/>
            <person name="Gellesch M."/>
            <person name="Goldberg J."/>
            <person name="Griggs A."/>
            <person name="Gujja S."/>
            <person name="Heilman E.R."/>
            <person name="Heiman D."/>
            <person name="Howarth C."/>
            <person name="Mehta T."/>
            <person name="Neiman D."/>
            <person name="Pearson M."/>
            <person name="Roberts A."/>
            <person name="Saif S."/>
            <person name="Shea T."/>
            <person name="Shenoy N."/>
            <person name="Sisk P."/>
            <person name="Stolte C."/>
            <person name="Sykes S."/>
            <person name="White J."/>
            <person name="Yandava C."/>
            <person name="Haas B."/>
            <person name="Henn M.R."/>
            <person name="Nusbaum C."/>
            <person name="Birren B."/>
        </authorList>
    </citation>
    <scope>NUCLEOTIDE SEQUENCE [LARGE SCALE GENOMIC DNA]</scope>
</reference>
<gene>
    <name evidence="1" type="ORF">LOAG_00052</name>
</gene>
<evidence type="ECO:0000313" key="1">
    <source>
        <dbReference type="EMBL" id="EFO28456.1"/>
    </source>
</evidence>
<proteinExistence type="predicted"/>
<dbReference type="RefSeq" id="XP_003135641.1">
    <property type="nucleotide sequence ID" value="XM_003135593.1"/>
</dbReference>